<keyword evidence="4" id="KW-1185">Reference proteome</keyword>
<accession>A0A0G4KJW0</accession>
<evidence type="ECO:0000313" key="2">
    <source>
        <dbReference type="EMBL" id="CRK06168.1"/>
    </source>
</evidence>
<gene>
    <name evidence="3" type="ORF">BN1708_010346</name>
    <name evidence="2" type="ORF">BN1723_001690</name>
</gene>
<proteinExistence type="predicted"/>
<sequence>MQLSAVIVALFSSMAFAAPSVIEARQDTICQLCREDCFFSRGNLETCLGHCNADLGCNLTP</sequence>
<organism evidence="2 5">
    <name type="scientific">Verticillium longisporum</name>
    <name type="common">Verticillium dahliae var. longisporum</name>
    <dbReference type="NCBI Taxonomy" id="100787"/>
    <lineage>
        <taxon>Eukaryota</taxon>
        <taxon>Fungi</taxon>
        <taxon>Dikarya</taxon>
        <taxon>Ascomycota</taxon>
        <taxon>Pezizomycotina</taxon>
        <taxon>Sordariomycetes</taxon>
        <taxon>Hypocreomycetidae</taxon>
        <taxon>Glomerellales</taxon>
        <taxon>Plectosphaerellaceae</taxon>
        <taxon>Verticillium</taxon>
    </lineage>
</organism>
<feature type="chain" id="PRO_5010419901" evidence="1">
    <location>
        <begin position="18"/>
        <end position="61"/>
    </location>
</feature>
<dbReference type="Proteomes" id="UP000045706">
    <property type="component" value="Unassembled WGS sequence"/>
</dbReference>
<reference evidence="4 5" key="1">
    <citation type="submission" date="2015-05" db="EMBL/GenBank/DDBJ databases">
        <authorList>
            <person name="Fogelqvist Johan"/>
        </authorList>
    </citation>
    <scope>NUCLEOTIDE SEQUENCE [LARGE SCALE GENOMIC DNA]</scope>
    <source>
        <strain evidence="3">VL1</strain>
        <strain evidence="2">VL2</strain>
    </source>
</reference>
<evidence type="ECO:0000313" key="3">
    <source>
        <dbReference type="EMBL" id="CRK12149.1"/>
    </source>
</evidence>
<protein>
    <submittedName>
        <fullName evidence="2">Uncharacterized protein</fullName>
    </submittedName>
</protein>
<keyword evidence="1" id="KW-0732">Signal</keyword>
<evidence type="ECO:0000313" key="4">
    <source>
        <dbReference type="Proteomes" id="UP000044602"/>
    </source>
</evidence>
<name>A0A0G4KJW0_VERLO</name>
<evidence type="ECO:0000256" key="1">
    <source>
        <dbReference type="SAM" id="SignalP"/>
    </source>
</evidence>
<dbReference type="Proteomes" id="UP000044602">
    <property type="component" value="Unassembled WGS sequence"/>
</dbReference>
<evidence type="ECO:0000313" key="5">
    <source>
        <dbReference type="Proteomes" id="UP000045706"/>
    </source>
</evidence>
<dbReference type="EMBL" id="CVQH01003447">
    <property type="protein sequence ID" value="CRK12149.1"/>
    <property type="molecule type" value="Genomic_DNA"/>
</dbReference>
<dbReference type="EMBL" id="CVQI01001113">
    <property type="protein sequence ID" value="CRK06168.1"/>
    <property type="molecule type" value="Genomic_DNA"/>
</dbReference>
<dbReference type="AlphaFoldDB" id="A0A0G4KJW0"/>
<feature type="signal peptide" evidence="1">
    <location>
        <begin position="1"/>
        <end position="17"/>
    </location>
</feature>